<evidence type="ECO:0000256" key="2">
    <source>
        <dbReference type="ARBA" id="ARBA00022448"/>
    </source>
</evidence>
<dbReference type="PANTHER" id="PTHR24223">
    <property type="entry name" value="ATP-BINDING CASSETTE SUB-FAMILY C"/>
    <property type="match status" value="1"/>
</dbReference>
<dbReference type="Proteomes" id="UP001648503">
    <property type="component" value="Unassembled WGS sequence"/>
</dbReference>
<dbReference type="InterPro" id="IPR036640">
    <property type="entry name" value="ABC1_TM_sf"/>
</dbReference>
<dbReference type="CDD" id="cd03250">
    <property type="entry name" value="ABCC_MRP_domain1"/>
    <property type="match status" value="1"/>
</dbReference>
<organism evidence="13 14">
    <name type="scientific">Batrachochytrium salamandrivorans</name>
    <dbReference type="NCBI Taxonomy" id="1357716"/>
    <lineage>
        <taxon>Eukaryota</taxon>
        <taxon>Fungi</taxon>
        <taxon>Fungi incertae sedis</taxon>
        <taxon>Chytridiomycota</taxon>
        <taxon>Chytridiomycota incertae sedis</taxon>
        <taxon>Chytridiomycetes</taxon>
        <taxon>Rhizophydiales</taxon>
        <taxon>Rhizophydiales incertae sedis</taxon>
        <taxon>Batrachochytrium</taxon>
    </lineage>
</organism>
<feature type="domain" description="ABC transporter" evidence="11">
    <location>
        <begin position="1374"/>
        <end position="1649"/>
    </location>
</feature>
<evidence type="ECO:0000313" key="14">
    <source>
        <dbReference type="Proteomes" id="UP001648503"/>
    </source>
</evidence>
<dbReference type="Pfam" id="PF00005">
    <property type="entry name" value="ABC_tran"/>
    <property type="match status" value="2"/>
</dbReference>
<comment type="subcellular location">
    <subcellularLocation>
        <location evidence="1">Membrane</location>
    </subcellularLocation>
</comment>
<sequence length="1672" mass="184275">MPAIDVVTLELLPAAVAALALTVVIVVTVAALLTDRQNRVGYIQLSDSDAMDVPAPAPAPVVDQCTMGMGASGSTDSMNSMNSLSSSHEEIGTTTVNPTNCINLTWHQVDQLSRTVLPPTFIEYAIRISAVLVVLALLAAIVVTIVVGTEHPLLLLHAVLWFTYWLCLVSLLHSARFPASAAPRSLAILYLPYIMTQAFVMAHMTLMDLSVDSLFCLQAIAGFLACICFGLDICNPSRNAAIIEKAHVQKRSLPGQETASFLSLITFSWVVPLLKAGREKPLESDDIPHIPQYDHMDQVVQRWKRIRIKGNNVFWDILRMTYKYATFQILVSIVTSALSFSNPFFINRILTWIQTRKQGDGWIWGAFLLLGMLVSSLLMDILNSQINLSGRHWGIQLRSVLVYEVFKKSTRRAGKTGSASKEASGKDDDNSASQGKIVSLMSTDTRHVRNFITDIHSLLIDTPLSIVLSVSGLLFLMGPPALAGLFVLVISGPISGWTLSARYRILKQTRSLQDRRIQATNEALLGIRIIKYMAWEMQFLKKIVAAREDELQSRLKLLINNLCMILIAWGSSILVTFTSFFFYTVVAGKSLDAATAFTSISLLSTVSFNLSSLSEDVSRILNVRVVMARLHAFLTEEELERYHTVDEKVPQGTNSRQASKSTTDESIGFRNAEFSYYSLESNSPASSDLRKHANGAAHDNLSLAAVSGNTEAHTFSLNNISVEFPIGKLTTIIGPTGSGKTSLLLSLLGELKRYQGEVYIPRQTPDAIARGSSQTNLAYVAQTAWLLNATIRDNILFGAPYEEERYSRVVTACALRRDLETFQGGDLTEIGEKGVNLSGGQKQRVSLARAAYSRAQIVLLDDPLSAVDAPTARQLFYECILDLFKGRTVLLVTHAVGLTALQSDHVILLKNGQVFLQGTPLDIIANPDVGTILGKDMESNMPTYETATEDSNDTNGKCAIKSDAKSGKRLTDREGKATGSVKWVTYTAYIVACGGFVFLFFVFLGFFIQTAADFMSNWWIQRWTDNIGTVTPNSTLLMQSQGGSYVSGDSWSFEGRSSLPLDFTSDISHSTVSAYSSMVSTLSPDITMLEQSTKDALFYISIYGLISMIELFSLVFKFVVQFFGGMRASRVMHARLIEAVLGSPMRFFETTPVGRIINRFSTDLSDIDMAVMFTVVRFFTLTCGAVVRIGLVTFVTPPFLFSVVFLYFYYNIAQYYLLTSRELKRIESVSSSPIYAQFGETLNGVSTIRAYGAEDRITQQIQRKVDANHRAYFYLFATNRWLSLRTSVLSEAIVFGAGISIILSGVTAGWAGVAFIFANQFTSMMSRMIQIHSSMEMAMNAVERVEEYSKLPQEPPAIIELFRPPANWPTHGQIEVTDLTIKYAPDLPDALTNVSFSVRPCEKLGVVGRTGAGKSTLSTAFFRILPFVNGTITIDGVDISRLGLRDLRSCLTIIPQDPVLFEGTLRSNLDPLDEHADNKIWEALLHSNLLESLQKPKEKRGAMLVSSDEEDVASGSASPTSSAPALWDGLTNSGTNQKLSLDAHVSENGNNFSQGQKQLLCLARALLRSRRVIFLDEATASVDTDTDVKIQQTIRTQFTDATVLTVAHRLKTVIDYDRVLVMDAGQVAEIGTPYELLEQNGVFASMCRESGDYEQLVEMATACHKARLLIDV</sequence>
<feature type="transmembrane region" description="Helical" evidence="10">
    <location>
        <begin position="1199"/>
        <end position="1218"/>
    </location>
</feature>
<evidence type="ECO:0000256" key="5">
    <source>
        <dbReference type="ARBA" id="ARBA00022741"/>
    </source>
</evidence>
<feature type="transmembrane region" description="Helical" evidence="10">
    <location>
        <begin position="12"/>
        <end position="33"/>
    </location>
</feature>
<keyword evidence="7 10" id="KW-1133">Transmembrane helix</keyword>
<evidence type="ECO:0000256" key="1">
    <source>
        <dbReference type="ARBA" id="ARBA00004370"/>
    </source>
</evidence>
<dbReference type="SUPFAM" id="SSF52540">
    <property type="entry name" value="P-loop containing nucleoside triphosphate hydrolases"/>
    <property type="match status" value="2"/>
</dbReference>
<protein>
    <submittedName>
        <fullName evidence="13">Uncharacterized protein</fullName>
    </submittedName>
</protein>
<feature type="transmembrane region" description="Helical" evidence="10">
    <location>
        <begin position="187"/>
        <end position="206"/>
    </location>
</feature>
<keyword evidence="6" id="KW-0067">ATP-binding</keyword>
<dbReference type="Gene3D" id="3.40.50.300">
    <property type="entry name" value="P-loop containing nucleotide triphosphate hydrolases"/>
    <property type="match status" value="2"/>
</dbReference>
<evidence type="ECO:0000259" key="12">
    <source>
        <dbReference type="PROSITE" id="PS50929"/>
    </source>
</evidence>
<dbReference type="InterPro" id="IPR027417">
    <property type="entry name" value="P-loop_NTPase"/>
</dbReference>
<evidence type="ECO:0000256" key="8">
    <source>
        <dbReference type="ARBA" id="ARBA00023136"/>
    </source>
</evidence>
<dbReference type="InterPro" id="IPR003593">
    <property type="entry name" value="AAA+_ATPase"/>
</dbReference>
<name>A0ABQ8F5G7_9FUNG</name>
<dbReference type="SMART" id="SM00382">
    <property type="entry name" value="AAA"/>
    <property type="match status" value="2"/>
</dbReference>
<keyword evidence="14" id="KW-1185">Reference proteome</keyword>
<proteinExistence type="predicted"/>
<dbReference type="Gene3D" id="1.20.1560.10">
    <property type="entry name" value="ABC transporter type 1, transmembrane domain"/>
    <property type="match status" value="2"/>
</dbReference>
<feature type="transmembrane region" description="Helical" evidence="10">
    <location>
        <begin position="362"/>
        <end position="382"/>
    </location>
</feature>
<feature type="transmembrane region" description="Helical" evidence="10">
    <location>
        <begin position="983"/>
        <end position="1008"/>
    </location>
</feature>
<dbReference type="CDD" id="cd18604">
    <property type="entry name" value="ABC_6TM_VMR1_D2_like"/>
    <property type="match status" value="1"/>
</dbReference>
<evidence type="ECO:0000259" key="11">
    <source>
        <dbReference type="PROSITE" id="PS50893"/>
    </source>
</evidence>
<evidence type="ECO:0000256" key="4">
    <source>
        <dbReference type="ARBA" id="ARBA00022737"/>
    </source>
</evidence>
<accession>A0ABQ8F5G7</accession>
<dbReference type="PANTHER" id="PTHR24223:SF353">
    <property type="entry name" value="ABC TRANSPORTER ATP-BINDING PROTEIN_PERMEASE VMR1-RELATED"/>
    <property type="match status" value="1"/>
</dbReference>
<feature type="compositionally biased region" description="Low complexity" evidence="9">
    <location>
        <begin position="1513"/>
        <end position="1525"/>
    </location>
</feature>
<keyword evidence="5" id="KW-0547">Nucleotide-binding</keyword>
<gene>
    <name evidence="13" type="ORF">BASA50_007974</name>
</gene>
<feature type="transmembrane region" description="Helical" evidence="10">
    <location>
        <begin position="124"/>
        <end position="147"/>
    </location>
</feature>
<dbReference type="PROSITE" id="PS00211">
    <property type="entry name" value="ABC_TRANSPORTER_1"/>
    <property type="match status" value="2"/>
</dbReference>
<feature type="transmembrane region" description="Helical" evidence="10">
    <location>
        <begin position="562"/>
        <end position="585"/>
    </location>
</feature>
<dbReference type="Pfam" id="PF00664">
    <property type="entry name" value="ABC_membrane"/>
    <property type="match status" value="2"/>
</dbReference>
<keyword evidence="3 10" id="KW-0812">Transmembrane</keyword>
<feature type="transmembrane region" description="Helical" evidence="10">
    <location>
        <begin position="482"/>
        <end position="501"/>
    </location>
</feature>
<feature type="transmembrane region" description="Helical" evidence="10">
    <location>
        <begin position="212"/>
        <end position="231"/>
    </location>
</feature>
<dbReference type="InterPro" id="IPR050173">
    <property type="entry name" value="ABC_transporter_C-like"/>
</dbReference>
<evidence type="ECO:0000256" key="9">
    <source>
        <dbReference type="SAM" id="MobiDB-lite"/>
    </source>
</evidence>
<feature type="domain" description="ABC transmembrane type-1" evidence="12">
    <location>
        <begin position="1000"/>
        <end position="1337"/>
    </location>
</feature>
<evidence type="ECO:0000256" key="3">
    <source>
        <dbReference type="ARBA" id="ARBA00022692"/>
    </source>
</evidence>
<evidence type="ECO:0000313" key="13">
    <source>
        <dbReference type="EMBL" id="KAH6592598.1"/>
    </source>
</evidence>
<evidence type="ECO:0000256" key="6">
    <source>
        <dbReference type="ARBA" id="ARBA00022840"/>
    </source>
</evidence>
<dbReference type="CDD" id="cd18596">
    <property type="entry name" value="ABC_6TM_VMR1_D1_like"/>
    <property type="match status" value="1"/>
</dbReference>
<dbReference type="InterPro" id="IPR003439">
    <property type="entry name" value="ABC_transporter-like_ATP-bd"/>
</dbReference>
<dbReference type="PROSITE" id="PS50929">
    <property type="entry name" value="ABC_TM1F"/>
    <property type="match status" value="2"/>
</dbReference>
<dbReference type="InterPro" id="IPR017871">
    <property type="entry name" value="ABC_transporter-like_CS"/>
</dbReference>
<comment type="caution">
    <text evidence="13">The sequence shown here is derived from an EMBL/GenBank/DDBJ whole genome shotgun (WGS) entry which is preliminary data.</text>
</comment>
<feature type="region of interest" description="Disordered" evidence="9">
    <location>
        <begin position="1500"/>
        <end position="1525"/>
    </location>
</feature>
<dbReference type="PROSITE" id="PS50893">
    <property type="entry name" value="ABC_TRANSPORTER_2"/>
    <property type="match status" value="2"/>
</dbReference>
<dbReference type="InterPro" id="IPR011527">
    <property type="entry name" value="ABC1_TM_dom"/>
</dbReference>
<feature type="transmembrane region" description="Helical" evidence="10">
    <location>
        <begin position="153"/>
        <end position="175"/>
    </location>
</feature>
<feature type="domain" description="ABC transporter" evidence="11">
    <location>
        <begin position="701"/>
        <end position="936"/>
    </location>
</feature>
<keyword evidence="2" id="KW-0813">Transport</keyword>
<feature type="transmembrane region" description="Helical" evidence="10">
    <location>
        <begin position="1096"/>
        <end position="1120"/>
    </location>
</feature>
<dbReference type="CDD" id="cd03244">
    <property type="entry name" value="ABCC_MRP_domain2"/>
    <property type="match status" value="1"/>
</dbReference>
<keyword evidence="8 10" id="KW-0472">Membrane</keyword>
<reference evidence="13 14" key="1">
    <citation type="submission" date="2021-02" db="EMBL/GenBank/DDBJ databases">
        <title>Variation within the Batrachochytrium salamandrivorans European outbreak.</title>
        <authorList>
            <person name="Kelly M."/>
            <person name="Pasmans F."/>
            <person name="Shea T.P."/>
            <person name="Munoz J.F."/>
            <person name="Carranza S."/>
            <person name="Cuomo C.A."/>
            <person name="Martel A."/>
        </authorList>
    </citation>
    <scope>NUCLEOTIDE SEQUENCE [LARGE SCALE GENOMIC DNA]</scope>
    <source>
        <strain evidence="13 14">AMFP18/2</strain>
    </source>
</reference>
<feature type="transmembrane region" description="Helical" evidence="10">
    <location>
        <begin position="1292"/>
        <end position="1318"/>
    </location>
</feature>
<evidence type="ECO:0000256" key="10">
    <source>
        <dbReference type="SAM" id="Phobius"/>
    </source>
</evidence>
<evidence type="ECO:0000256" key="7">
    <source>
        <dbReference type="ARBA" id="ARBA00022989"/>
    </source>
</evidence>
<feature type="transmembrane region" description="Helical" evidence="10">
    <location>
        <begin position="329"/>
        <end position="350"/>
    </location>
</feature>
<feature type="domain" description="ABC transmembrane type-1" evidence="12">
    <location>
        <begin position="329"/>
        <end position="622"/>
    </location>
</feature>
<dbReference type="EMBL" id="JAFCIX010000377">
    <property type="protein sequence ID" value="KAH6592598.1"/>
    <property type="molecule type" value="Genomic_DNA"/>
</dbReference>
<keyword evidence="4" id="KW-0677">Repeat</keyword>
<feature type="transmembrane region" description="Helical" evidence="10">
    <location>
        <begin position="458"/>
        <end position="476"/>
    </location>
</feature>
<dbReference type="SUPFAM" id="SSF90123">
    <property type="entry name" value="ABC transporter transmembrane region"/>
    <property type="match status" value="2"/>
</dbReference>